<sequence length="497" mass="57590">MQRSFTRKPTIIRRRTRIVTRSTIDKNKDQDDAVSSFAEILSLLKTDPTIRTQNSLRKLETLTENVPFFVKIRKEYDDMAHLNCCQYMRYQFLNKGDYVFHFGDDGDLFYIIIYGSVKVLVPTPTPHNEYLLTEVSTLEAGSAFGELALIKNQPRAASILCAEDTHFATLNKKDYLKILGEHATRKLEDLVKFLSGLPAFEKWNLSQLVKLSYYFTQSTYKRKQIIYKEGAEADNVYIVRRGEVQLCKELELKASSPTRLDAHGRPMPIIKPYRKRCEANIAIKAQGEIFGDEEIIKDIPRITTCKCFSDTVTLLVISKLEFKRRIRKEESLTHFTEKYKLQEQTRERLTSAISGIKIRDMSYTLAQKSRESLDELNFFSIDLEDDKRSTITSLKKLSPTPEALITSRTPTALNSTKHEFFTENSLAWNNNLTPRSVRSTIPSPLSWPKEKFDLSKNRVRRLNLKIKSQRELRCDNVKNMLRECSILGGKGRLRRKR</sequence>
<dbReference type="InterPro" id="IPR018488">
    <property type="entry name" value="cNMP-bd_CS"/>
</dbReference>
<dbReference type="InterPro" id="IPR000595">
    <property type="entry name" value="cNMP-bd_dom"/>
</dbReference>
<dbReference type="Proteomes" id="UP001162131">
    <property type="component" value="Unassembled WGS sequence"/>
</dbReference>
<name>A0AAU9IQ98_9CILI</name>
<evidence type="ECO:0000313" key="3">
    <source>
        <dbReference type="Proteomes" id="UP001162131"/>
    </source>
</evidence>
<gene>
    <name evidence="2" type="ORF">BSTOLATCC_MIC14650</name>
</gene>
<dbReference type="PROSITE" id="PS50042">
    <property type="entry name" value="CNMP_BINDING_3"/>
    <property type="match status" value="2"/>
</dbReference>
<dbReference type="PANTHER" id="PTHR23011">
    <property type="entry name" value="CYCLIC NUCLEOTIDE-BINDING DOMAIN CONTAINING PROTEIN"/>
    <property type="match status" value="1"/>
</dbReference>
<dbReference type="Pfam" id="PF00027">
    <property type="entry name" value="cNMP_binding"/>
    <property type="match status" value="1"/>
</dbReference>
<accession>A0AAU9IQ98</accession>
<evidence type="ECO:0000259" key="1">
    <source>
        <dbReference type="PROSITE" id="PS50042"/>
    </source>
</evidence>
<protein>
    <recommendedName>
        <fullName evidence="1">Cyclic nucleotide-binding domain-containing protein</fullName>
    </recommendedName>
</protein>
<evidence type="ECO:0000313" key="2">
    <source>
        <dbReference type="EMBL" id="CAG9315906.1"/>
    </source>
</evidence>
<reference evidence="2" key="1">
    <citation type="submission" date="2021-09" db="EMBL/GenBank/DDBJ databases">
        <authorList>
            <consortium name="AG Swart"/>
            <person name="Singh M."/>
            <person name="Singh A."/>
            <person name="Seah K."/>
            <person name="Emmerich C."/>
        </authorList>
    </citation>
    <scope>NUCLEOTIDE SEQUENCE</scope>
    <source>
        <strain evidence="2">ATCC30299</strain>
    </source>
</reference>
<dbReference type="PRINTS" id="PR00103">
    <property type="entry name" value="CAMPKINASE"/>
</dbReference>
<feature type="domain" description="Cyclic nucleotide-binding" evidence="1">
    <location>
        <begin position="90"/>
        <end position="196"/>
    </location>
</feature>
<dbReference type="CDD" id="cd00038">
    <property type="entry name" value="CAP_ED"/>
    <property type="match status" value="2"/>
</dbReference>
<comment type="caution">
    <text evidence="2">The sequence shown here is derived from an EMBL/GenBank/DDBJ whole genome shotgun (WGS) entry which is preliminary data.</text>
</comment>
<dbReference type="InterPro" id="IPR018490">
    <property type="entry name" value="cNMP-bd_dom_sf"/>
</dbReference>
<feature type="domain" description="Cyclic nucleotide-binding" evidence="1">
    <location>
        <begin position="199"/>
        <end position="326"/>
    </location>
</feature>
<dbReference type="SUPFAM" id="SSF51206">
    <property type="entry name" value="cAMP-binding domain-like"/>
    <property type="match status" value="2"/>
</dbReference>
<dbReference type="EMBL" id="CAJZBQ010000014">
    <property type="protein sequence ID" value="CAG9315906.1"/>
    <property type="molecule type" value="Genomic_DNA"/>
</dbReference>
<dbReference type="AlphaFoldDB" id="A0AAU9IQ98"/>
<proteinExistence type="predicted"/>
<dbReference type="Gene3D" id="2.60.120.10">
    <property type="entry name" value="Jelly Rolls"/>
    <property type="match status" value="2"/>
</dbReference>
<organism evidence="2 3">
    <name type="scientific">Blepharisma stoltei</name>
    <dbReference type="NCBI Taxonomy" id="1481888"/>
    <lineage>
        <taxon>Eukaryota</taxon>
        <taxon>Sar</taxon>
        <taxon>Alveolata</taxon>
        <taxon>Ciliophora</taxon>
        <taxon>Postciliodesmatophora</taxon>
        <taxon>Heterotrichea</taxon>
        <taxon>Heterotrichida</taxon>
        <taxon>Blepharismidae</taxon>
        <taxon>Blepharisma</taxon>
    </lineage>
</organism>
<dbReference type="PANTHER" id="PTHR23011:SF28">
    <property type="entry name" value="CYCLIC NUCLEOTIDE-BINDING DOMAIN CONTAINING PROTEIN"/>
    <property type="match status" value="1"/>
</dbReference>
<dbReference type="PROSITE" id="PS00889">
    <property type="entry name" value="CNMP_BINDING_2"/>
    <property type="match status" value="1"/>
</dbReference>
<dbReference type="SMART" id="SM00100">
    <property type="entry name" value="cNMP"/>
    <property type="match status" value="2"/>
</dbReference>
<dbReference type="InterPro" id="IPR014710">
    <property type="entry name" value="RmlC-like_jellyroll"/>
</dbReference>
<keyword evidence="3" id="KW-1185">Reference proteome</keyword>